<dbReference type="GO" id="GO:0015192">
    <property type="term" value="F:L-phenylalanine transmembrane transporter activity"/>
    <property type="evidence" value="ECO:0007669"/>
    <property type="project" value="TreeGrafter"/>
</dbReference>
<dbReference type="GO" id="GO:0015808">
    <property type="term" value="P:L-alanine transport"/>
    <property type="evidence" value="ECO:0007669"/>
    <property type="project" value="TreeGrafter"/>
</dbReference>
<dbReference type="GO" id="GO:0042941">
    <property type="term" value="P:D-alanine transmembrane transport"/>
    <property type="evidence" value="ECO:0007669"/>
    <property type="project" value="TreeGrafter"/>
</dbReference>
<dbReference type="InterPro" id="IPR051120">
    <property type="entry name" value="ABC_AA/LPS_Transport"/>
</dbReference>
<dbReference type="GO" id="GO:0005886">
    <property type="term" value="C:plasma membrane"/>
    <property type="evidence" value="ECO:0007669"/>
    <property type="project" value="TreeGrafter"/>
</dbReference>
<keyword evidence="3" id="KW-0067">ATP-binding</keyword>
<dbReference type="RefSeq" id="WP_063947975.1">
    <property type="nucleotide sequence ID" value="NZ_LXPS01000007.1"/>
</dbReference>
<dbReference type="GO" id="GO:1903805">
    <property type="term" value="P:L-valine import across plasma membrane"/>
    <property type="evidence" value="ECO:0007669"/>
    <property type="project" value="TreeGrafter"/>
</dbReference>
<dbReference type="SMART" id="SM00382">
    <property type="entry name" value="AAA"/>
    <property type="match status" value="1"/>
</dbReference>
<name>A0A176XF72_AGRTU</name>
<evidence type="ECO:0000256" key="3">
    <source>
        <dbReference type="ARBA" id="ARBA00022840"/>
    </source>
</evidence>
<dbReference type="InterPro" id="IPR003593">
    <property type="entry name" value="AAA+_ATPase"/>
</dbReference>
<dbReference type="SUPFAM" id="SSF52540">
    <property type="entry name" value="P-loop containing nucleoside triphosphate hydrolases"/>
    <property type="match status" value="1"/>
</dbReference>
<evidence type="ECO:0000256" key="1">
    <source>
        <dbReference type="ARBA" id="ARBA00022448"/>
    </source>
</evidence>
<dbReference type="Proteomes" id="UP000077098">
    <property type="component" value="Unassembled WGS sequence"/>
</dbReference>
<proteinExistence type="predicted"/>
<reference evidence="5 6" key="1">
    <citation type="submission" date="2016-05" db="EMBL/GenBank/DDBJ databases">
        <authorList>
            <person name="Lavstsen T."/>
            <person name="Jespersen J.S."/>
        </authorList>
    </citation>
    <scope>NUCLEOTIDE SEQUENCE [LARGE SCALE GENOMIC DNA]</scope>
    <source>
        <strain evidence="5 6">KCJ1736</strain>
    </source>
</reference>
<comment type="caution">
    <text evidence="5">The sequence shown here is derived from an EMBL/GenBank/DDBJ whole genome shotgun (WGS) entry which is preliminary data.</text>
</comment>
<evidence type="ECO:0000256" key="2">
    <source>
        <dbReference type="ARBA" id="ARBA00022741"/>
    </source>
</evidence>
<dbReference type="PANTHER" id="PTHR45772:SF7">
    <property type="entry name" value="AMINO ACID ABC TRANSPORTER ATP-BINDING PROTEIN"/>
    <property type="match status" value="1"/>
</dbReference>
<organism evidence="5 6">
    <name type="scientific">Agrobacterium tumefaciens</name>
    <dbReference type="NCBI Taxonomy" id="358"/>
    <lineage>
        <taxon>Bacteria</taxon>
        <taxon>Pseudomonadati</taxon>
        <taxon>Pseudomonadota</taxon>
        <taxon>Alphaproteobacteria</taxon>
        <taxon>Hyphomicrobiales</taxon>
        <taxon>Rhizobiaceae</taxon>
        <taxon>Rhizobium/Agrobacterium group</taxon>
        <taxon>Agrobacterium</taxon>
        <taxon>Agrobacterium tumefaciens complex</taxon>
    </lineage>
</organism>
<evidence type="ECO:0000259" key="4">
    <source>
        <dbReference type="PROSITE" id="PS50893"/>
    </source>
</evidence>
<dbReference type="PROSITE" id="PS50893">
    <property type="entry name" value="ABC_TRANSPORTER_2"/>
    <property type="match status" value="1"/>
</dbReference>
<keyword evidence="1" id="KW-0813">Transport</keyword>
<accession>A0A176XF72</accession>
<dbReference type="CDD" id="cd03219">
    <property type="entry name" value="ABC_Mj1267_LivG_branched"/>
    <property type="match status" value="1"/>
</dbReference>
<dbReference type="EMBL" id="LXPS01000007">
    <property type="protein sequence ID" value="OAE48197.1"/>
    <property type="molecule type" value="Genomic_DNA"/>
</dbReference>
<dbReference type="AlphaFoldDB" id="A0A176XF72"/>
<dbReference type="GO" id="GO:0016887">
    <property type="term" value="F:ATP hydrolysis activity"/>
    <property type="evidence" value="ECO:0007669"/>
    <property type="project" value="InterPro"/>
</dbReference>
<dbReference type="GO" id="GO:1903806">
    <property type="term" value="P:L-isoleucine import across plasma membrane"/>
    <property type="evidence" value="ECO:0007669"/>
    <property type="project" value="TreeGrafter"/>
</dbReference>
<protein>
    <recommendedName>
        <fullName evidence="4">ABC transporter domain-containing protein</fullName>
    </recommendedName>
</protein>
<dbReference type="InterPro" id="IPR003439">
    <property type="entry name" value="ABC_transporter-like_ATP-bd"/>
</dbReference>
<gene>
    <name evidence="5" type="ORF">A7J57_22605</name>
</gene>
<evidence type="ECO:0000313" key="5">
    <source>
        <dbReference type="EMBL" id="OAE48197.1"/>
    </source>
</evidence>
<dbReference type="GO" id="GO:0005304">
    <property type="term" value="F:L-valine transmembrane transporter activity"/>
    <property type="evidence" value="ECO:0007669"/>
    <property type="project" value="TreeGrafter"/>
</dbReference>
<keyword evidence="2" id="KW-0547">Nucleotide-binding</keyword>
<dbReference type="InterPro" id="IPR027417">
    <property type="entry name" value="P-loop_NTPase"/>
</dbReference>
<dbReference type="Pfam" id="PF00005">
    <property type="entry name" value="ABC_tran"/>
    <property type="match status" value="1"/>
</dbReference>
<dbReference type="GO" id="GO:0005524">
    <property type="term" value="F:ATP binding"/>
    <property type="evidence" value="ECO:0007669"/>
    <property type="project" value="UniProtKB-KW"/>
</dbReference>
<sequence>MSAPQTELLSVSNVSRHFGGLVALKNISFSVGHGEVVGLIGPNGAGKTTLFNVISGLMPPSSGAIRLNGRLISGLRPDQICAQGAVRTFQSASLLSGMTVYDNVHVASLFGGDGKRSVGLARATTDVALELCDLQHLSEHFADSLTIGDQKRVEIARAVASGAQLLMTDEILAGLNPADGELIMSILRTVRQSGLSIIFVEHDVRSVMSLCDRVVVIAQGEKLAEGRPQDIARLPEVISVYLGGRYAQHS</sequence>
<feature type="domain" description="ABC transporter" evidence="4">
    <location>
        <begin position="9"/>
        <end position="244"/>
    </location>
</feature>
<dbReference type="GO" id="GO:0015188">
    <property type="term" value="F:L-isoleucine transmembrane transporter activity"/>
    <property type="evidence" value="ECO:0007669"/>
    <property type="project" value="TreeGrafter"/>
</dbReference>
<dbReference type="Gene3D" id="3.40.50.300">
    <property type="entry name" value="P-loop containing nucleotide triphosphate hydrolases"/>
    <property type="match status" value="1"/>
</dbReference>
<dbReference type="PANTHER" id="PTHR45772">
    <property type="entry name" value="CONSERVED COMPONENT OF ABC TRANSPORTER FOR NATURAL AMINO ACIDS-RELATED"/>
    <property type="match status" value="1"/>
</dbReference>
<evidence type="ECO:0000313" key="6">
    <source>
        <dbReference type="Proteomes" id="UP000077098"/>
    </source>
</evidence>